<keyword evidence="1" id="KW-0472">Membrane</keyword>
<protein>
    <submittedName>
        <fullName evidence="2">Uncharacterized protein</fullName>
    </submittedName>
</protein>
<evidence type="ECO:0000256" key="1">
    <source>
        <dbReference type="SAM" id="Phobius"/>
    </source>
</evidence>
<organism evidence="2 3">
    <name type="scientific">Phyllotreta striolata</name>
    <name type="common">Striped flea beetle</name>
    <name type="synonym">Crioceris striolata</name>
    <dbReference type="NCBI Taxonomy" id="444603"/>
    <lineage>
        <taxon>Eukaryota</taxon>
        <taxon>Metazoa</taxon>
        <taxon>Ecdysozoa</taxon>
        <taxon>Arthropoda</taxon>
        <taxon>Hexapoda</taxon>
        <taxon>Insecta</taxon>
        <taxon>Pterygota</taxon>
        <taxon>Neoptera</taxon>
        <taxon>Endopterygota</taxon>
        <taxon>Coleoptera</taxon>
        <taxon>Polyphaga</taxon>
        <taxon>Cucujiformia</taxon>
        <taxon>Chrysomeloidea</taxon>
        <taxon>Chrysomelidae</taxon>
        <taxon>Galerucinae</taxon>
        <taxon>Alticini</taxon>
        <taxon>Phyllotreta</taxon>
    </lineage>
</organism>
<accession>A0A9N9TL23</accession>
<dbReference type="EMBL" id="OU900096">
    <property type="protein sequence ID" value="CAG9860210.1"/>
    <property type="molecule type" value="Genomic_DNA"/>
</dbReference>
<evidence type="ECO:0000313" key="3">
    <source>
        <dbReference type="Proteomes" id="UP001153712"/>
    </source>
</evidence>
<feature type="transmembrane region" description="Helical" evidence="1">
    <location>
        <begin position="65"/>
        <end position="87"/>
    </location>
</feature>
<evidence type="ECO:0000313" key="2">
    <source>
        <dbReference type="EMBL" id="CAG9860210.1"/>
    </source>
</evidence>
<gene>
    <name evidence="2" type="ORF">PHYEVI_LOCUS6566</name>
</gene>
<dbReference type="Proteomes" id="UP001153712">
    <property type="component" value="Chromosome 3"/>
</dbReference>
<keyword evidence="3" id="KW-1185">Reference proteome</keyword>
<reference evidence="2" key="1">
    <citation type="submission" date="2022-01" db="EMBL/GenBank/DDBJ databases">
        <authorList>
            <person name="King R."/>
        </authorList>
    </citation>
    <scope>NUCLEOTIDE SEQUENCE</scope>
</reference>
<proteinExistence type="predicted"/>
<sequence length="133" mass="15432">MTKIGKTIIKWIPYKIYERFPFSAPYSYQASGRKSFNSEKLYILNDTQMNLVTNRTTSDITSNTMWMFMMIAIGASFLVVVTGLCAWCQIVRPFKHRNSSYEVRQPVERNSSTAPFDLKINIKIENQETLPTM</sequence>
<keyword evidence="1" id="KW-1133">Transmembrane helix</keyword>
<keyword evidence="1" id="KW-0812">Transmembrane</keyword>
<dbReference type="AlphaFoldDB" id="A0A9N9TL23"/>
<name>A0A9N9TL23_PHYSR</name>